<evidence type="ECO:0000313" key="1">
    <source>
        <dbReference type="EMBL" id="SFT46213.1"/>
    </source>
</evidence>
<dbReference type="AlphaFoldDB" id="A0A1I6Y6X7"/>
<protein>
    <submittedName>
        <fullName evidence="1">Uncharacterized protein</fullName>
    </submittedName>
</protein>
<evidence type="ECO:0000313" key="2">
    <source>
        <dbReference type="Proteomes" id="UP000199673"/>
    </source>
</evidence>
<gene>
    <name evidence="1" type="ORF">SAMN04489724_0853</name>
</gene>
<keyword evidence="2" id="KW-1185">Reference proteome</keyword>
<dbReference type="Proteomes" id="UP000199673">
    <property type="component" value="Unassembled WGS sequence"/>
</dbReference>
<organism evidence="1 2">
    <name type="scientific">Algoriphagus locisalis</name>
    <dbReference type="NCBI Taxonomy" id="305507"/>
    <lineage>
        <taxon>Bacteria</taxon>
        <taxon>Pseudomonadati</taxon>
        <taxon>Bacteroidota</taxon>
        <taxon>Cytophagia</taxon>
        <taxon>Cytophagales</taxon>
        <taxon>Cyclobacteriaceae</taxon>
        <taxon>Algoriphagus</taxon>
    </lineage>
</organism>
<sequence length="71" mass="8497">MILTERRIIYAQDIMILTGRSRSYAYYCMKRVREHYGKSKHQLITFQEFAGFHDIPVDDLGFSRIHKTKTN</sequence>
<reference evidence="2" key="1">
    <citation type="submission" date="2016-10" db="EMBL/GenBank/DDBJ databases">
        <authorList>
            <person name="Varghese N."/>
            <person name="Submissions S."/>
        </authorList>
    </citation>
    <scope>NUCLEOTIDE SEQUENCE [LARGE SCALE GENOMIC DNA]</scope>
    <source>
        <strain evidence="2">DSM 23445</strain>
    </source>
</reference>
<dbReference type="EMBL" id="FPBF01000001">
    <property type="protein sequence ID" value="SFT46213.1"/>
    <property type="molecule type" value="Genomic_DNA"/>
</dbReference>
<name>A0A1I6Y6X7_9BACT</name>
<proteinExistence type="predicted"/>
<accession>A0A1I6Y6X7</accession>